<sequence length="196" mass="22250">PLQRNQSHWLPYHFPEPPNITDEQLAKGVEPGTNWHFEVNGHEFYAKGSSLIPPDAFWPRVTEARMQRLFDAVVAGNQNMLRVWASGAYLVDFMYDLADQRGMLLCREFQFSDALYPTDQPFLDNVAAEVVSNACLAGDYEHLFISLILPLVYENSRSISYMCEYMPSSTNNGFLKVDPPAPVSMVERTVAFDFTG</sequence>
<organism evidence="2 3">
    <name type="scientific">Penicillium chrysogenum</name>
    <name type="common">Penicillium notatum</name>
    <dbReference type="NCBI Taxonomy" id="5076"/>
    <lineage>
        <taxon>Eukaryota</taxon>
        <taxon>Fungi</taxon>
        <taxon>Dikarya</taxon>
        <taxon>Ascomycota</taxon>
        <taxon>Pezizomycotina</taxon>
        <taxon>Eurotiomycetes</taxon>
        <taxon>Eurotiomycetidae</taxon>
        <taxon>Eurotiales</taxon>
        <taxon>Aspergillaceae</taxon>
        <taxon>Penicillium</taxon>
        <taxon>Penicillium chrysogenum species complex</taxon>
    </lineage>
</organism>
<name>A0ABQ8W9Q9_PENCH</name>
<accession>A0ABQ8W9Q9</accession>
<evidence type="ECO:0000313" key="2">
    <source>
        <dbReference type="EMBL" id="KAJ5256436.1"/>
    </source>
</evidence>
<evidence type="ECO:0000313" key="3">
    <source>
        <dbReference type="Proteomes" id="UP001220256"/>
    </source>
</evidence>
<evidence type="ECO:0000256" key="1">
    <source>
        <dbReference type="ARBA" id="ARBA00023295"/>
    </source>
</evidence>
<dbReference type="Gene3D" id="3.20.20.80">
    <property type="entry name" value="Glycosidases"/>
    <property type="match status" value="1"/>
</dbReference>
<dbReference type="PANTHER" id="PTHR43730">
    <property type="entry name" value="BETA-MANNOSIDASE"/>
    <property type="match status" value="1"/>
</dbReference>
<dbReference type="Proteomes" id="UP001220256">
    <property type="component" value="Unassembled WGS sequence"/>
</dbReference>
<feature type="non-terminal residue" evidence="2">
    <location>
        <position position="1"/>
    </location>
</feature>
<proteinExistence type="predicted"/>
<dbReference type="InterPro" id="IPR017853">
    <property type="entry name" value="GH"/>
</dbReference>
<dbReference type="EMBL" id="JAPVEB010000010">
    <property type="protein sequence ID" value="KAJ5256436.1"/>
    <property type="molecule type" value="Genomic_DNA"/>
</dbReference>
<dbReference type="InterPro" id="IPR050887">
    <property type="entry name" value="Beta-mannosidase_GH2"/>
</dbReference>
<dbReference type="PANTHER" id="PTHR43730:SF5">
    <property type="entry name" value="BETA-MANNOSIDASE A"/>
    <property type="match status" value="1"/>
</dbReference>
<keyword evidence="1" id="KW-0326">Glycosidase</keyword>
<protein>
    <submittedName>
        <fullName evidence="2">Glycoside hydrolase superfamily</fullName>
    </submittedName>
</protein>
<dbReference type="GO" id="GO:0016787">
    <property type="term" value="F:hydrolase activity"/>
    <property type="evidence" value="ECO:0007669"/>
    <property type="project" value="UniProtKB-KW"/>
</dbReference>
<dbReference type="SUPFAM" id="SSF51445">
    <property type="entry name" value="(Trans)glycosidases"/>
    <property type="match status" value="1"/>
</dbReference>
<comment type="caution">
    <text evidence="2">The sequence shown here is derived from an EMBL/GenBank/DDBJ whole genome shotgun (WGS) entry which is preliminary data.</text>
</comment>
<keyword evidence="3" id="KW-1185">Reference proteome</keyword>
<keyword evidence="2" id="KW-0378">Hydrolase</keyword>
<reference evidence="2 3" key="1">
    <citation type="journal article" date="2023" name="IMA Fungus">
        <title>Comparative genomic study of the Penicillium genus elucidates a diverse pangenome and 15 lateral gene transfer events.</title>
        <authorList>
            <person name="Petersen C."/>
            <person name="Sorensen T."/>
            <person name="Nielsen M.R."/>
            <person name="Sondergaard T.E."/>
            <person name="Sorensen J.L."/>
            <person name="Fitzpatrick D.A."/>
            <person name="Frisvad J.C."/>
            <person name="Nielsen K.L."/>
        </authorList>
    </citation>
    <scope>NUCLEOTIDE SEQUENCE [LARGE SCALE GENOMIC DNA]</scope>
    <source>
        <strain evidence="2 3">IBT 3361</strain>
    </source>
</reference>
<gene>
    <name evidence="2" type="ORF">N7505_011587</name>
</gene>